<dbReference type="EnsemblPlants" id="Kaladp0008s0169.1.v1.1">
    <property type="protein sequence ID" value="Kaladp0008s0169.1.v1.1.CDS.1"/>
    <property type="gene ID" value="Kaladp0008s0169.v1.1"/>
</dbReference>
<dbReference type="PANTHER" id="PTHR47598:SF1">
    <property type="entry name" value="PEPTIDYL-PROLYL CIS-TRANS ISOMERASE FKBP17-2, CHLOROPLASTIC"/>
    <property type="match status" value="1"/>
</dbReference>
<sequence length="115" mass="12043">MASLFGSCQLLSLPITRTRATSSSQIPPPSHSQPSPIGVTPLEQQVPAASGKTGGSSKRNAESTDWIASSLTRRFGLGAGLAWAAFLGVGVISEQVKTRTEVSQEAANTRYLSIK</sequence>
<name>A0A7N0RBX9_KALFE</name>
<evidence type="ECO:0000313" key="3">
    <source>
        <dbReference type="Proteomes" id="UP000594263"/>
    </source>
</evidence>
<reference evidence="2" key="1">
    <citation type="submission" date="2021-01" db="UniProtKB">
        <authorList>
            <consortium name="EnsemblPlants"/>
        </authorList>
    </citation>
    <scope>IDENTIFICATION</scope>
</reference>
<accession>A0A7N0RBX9</accession>
<feature type="region of interest" description="Disordered" evidence="1">
    <location>
        <begin position="18"/>
        <end position="62"/>
    </location>
</feature>
<dbReference type="Proteomes" id="UP000594263">
    <property type="component" value="Unplaced"/>
</dbReference>
<protein>
    <submittedName>
        <fullName evidence="2">Uncharacterized protein</fullName>
    </submittedName>
</protein>
<dbReference type="InterPro" id="IPR053111">
    <property type="entry name" value="Chloro_FKBP-type_PPIase"/>
</dbReference>
<organism evidence="2 3">
    <name type="scientific">Kalanchoe fedtschenkoi</name>
    <name type="common">Lavender scallops</name>
    <name type="synonym">South American air plant</name>
    <dbReference type="NCBI Taxonomy" id="63787"/>
    <lineage>
        <taxon>Eukaryota</taxon>
        <taxon>Viridiplantae</taxon>
        <taxon>Streptophyta</taxon>
        <taxon>Embryophyta</taxon>
        <taxon>Tracheophyta</taxon>
        <taxon>Spermatophyta</taxon>
        <taxon>Magnoliopsida</taxon>
        <taxon>eudicotyledons</taxon>
        <taxon>Gunneridae</taxon>
        <taxon>Pentapetalae</taxon>
        <taxon>Saxifragales</taxon>
        <taxon>Crassulaceae</taxon>
        <taxon>Kalanchoe</taxon>
    </lineage>
</organism>
<evidence type="ECO:0000256" key="1">
    <source>
        <dbReference type="SAM" id="MobiDB-lite"/>
    </source>
</evidence>
<evidence type="ECO:0000313" key="2">
    <source>
        <dbReference type="EnsemblPlants" id="Kaladp0008s0169.1.v1.1.CDS.1"/>
    </source>
</evidence>
<dbReference type="AlphaFoldDB" id="A0A7N0RBX9"/>
<dbReference type="Gramene" id="Kaladp0008s0169.1.v1.1">
    <property type="protein sequence ID" value="Kaladp0008s0169.1.v1.1.CDS.1"/>
    <property type="gene ID" value="Kaladp0008s0169.v1.1"/>
</dbReference>
<keyword evidence="3" id="KW-1185">Reference proteome</keyword>
<proteinExistence type="predicted"/>
<dbReference type="GO" id="GO:0009507">
    <property type="term" value="C:chloroplast"/>
    <property type="evidence" value="ECO:0007669"/>
    <property type="project" value="TreeGrafter"/>
</dbReference>
<dbReference type="PANTHER" id="PTHR47598">
    <property type="entry name" value="PEPTIDYL-PROLYL CIS-TRANS ISOMERASE FKBP17-2, CHLOROPLASTIC"/>
    <property type="match status" value="1"/>
</dbReference>